<accession>X0WU36</accession>
<name>X0WU36_9ZZZZ</name>
<proteinExistence type="predicted"/>
<comment type="caution">
    <text evidence="1">The sequence shown here is derived from an EMBL/GenBank/DDBJ whole genome shotgun (WGS) entry which is preliminary data.</text>
</comment>
<protein>
    <submittedName>
        <fullName evidence="1">Uncharacterized protein</fullName>
    </submittedName>
</protein>
<dbReference type="AlphaFoldDB" id="X0WU36"/>
<organism evidence="1">
    <name type="scientific">marine sediment metagenome</name>
    <dbReference type="NCBI Taxonomy" id="412755"/>
    <lineage>
        <taxon>unclassified sequences</taxon>
        <taxon>metagenomes</taxon>
        <taxon>ecological metagenomes</taxon>
    </lineage>
</organism>
<dbReference type="EMBL" id="BARS01031121">
    <property type="protein sequence ID" value="GAG27973.1"/>
    <property type="molecule type" value="Genomic_DNA"/>
</dbReference>
<reference evidence="1" key="1">
    <citation type="journal article" date="2014" name="Front. Microbiol.">
        <title>High frequency of phylogenetically diverse reductive dehalogenase-homologous genes in deep subseafloor sedimentary metagenomes.</title>
        <authorList>
            <person name="Kawai M."/>
            <person name="Futagami T."/>
            <person name="Toyoda A."/>
            <person name="Takaki Y."/>
            <person name="Nishi S."/>
            <person name="Hori S."/>
            <person name="Arai W."/>
            <person name="Tsubouchi T."/>
            <person name="Morono Y."/>
            <person name="Uchiyama I."/>
            <person name="Ito T."/>
            <person name="Fujiyama A."/>
            <person name="Inagaki F."/>
            <person name="Takami H."/>
        </authorList>
    </citation>
    <scope>NUCLEOTIDE SEQUENCE</scope>
    <source>
        <strain evidence="1">Expedition CK06-06</strain>
    </source>
</reference>
<gene>
    <name evidence="1" type="ORF">S01H1_48464</name>
</gene>
<sequence>MNKFWKVNFYTKFSAGRIRYNLNLPDLAEYMKDYGYHMLLSMEMTEALS</sequence>
<evidence type="ECO:0000313" key="1">
    <source>
        <dbReference type="EMBL" id="GAG27973.1"/>
    </source>
</evidence>